<dbReference type="EMBL" id="QOVW01000009">
    <property type="protein sequence ID" value="RDB37088.1"/>
    <property type="molecule type" value="Genomic_DNA"/>
</dbReference>
<reference evidence="3" key="1">
    <citation type="submission" date="2018-04" db="EMBL/GenBank/DDBJ databases">
        <title>Draft genome sequence of the Candidatus Spirobacillus cienkowskii, a pathogen of freshwater Daphnia species, reconstructed from hemolymph metagenomic reads.</title>
        <authorList>
            <person name="Bresciani L."/>
            <person name="Lemos L.N."/>
            <person name="Wale N."/>
            <person name="Lin J.Y."/>
            <person name="Fernandes G.R."/>
            <person name="Duffy M.A."/>
            <person name="Rodrigues J.M."/>
        </authorList>
    </citation>
    <scope>NUCLEOTIDE SEQUENCE [LARGE SCALE GENOMIC DNA]</scope>
    <source>
        <strain evidence="3">Binning01</strain>
    </source>
</reference>
<dbReference type="InterPro" id="IPR014710">
    <property type="entry name" value="RmlC-like_jellyroll"/>
</dbReference>
<protein>
    <recommendedName>
        <fullName evidence="5">Cysteine dioxygenase</fullName>
    </recommendedName>
</protein>
<keyword evidence="4" id="KW-1185">Reference proteome</keyword>
<comment type="similarity">
    <text evidence="1">Belongs to the cysteine dioxygenase family.</text>
</comment>
<dbReference type="Proteomes" id="UP000253934">
    <property type="component" value="Unassembled WGS sequence"/>
</dbReference>
<proteinExistence type="inferred from homology"/>
<feature type="binding site" evidence="2">
    <location>
        <position position="125"/>
    </location>
    <ligand>
        <name>Fe cation</name>
        <dbReference type="ChEBI" id="CHEBI:24875"/>
        <note>catalytic</note>
    </ligand>
</feature>
<dbReference type="Gene3D" id="2.60.120.10">
    <property type="entry name" value="Jelly Rolls"/>
    <property type="match status" value="1"/>
</dbReference>
<dbReference type="SUPFAM" id="SSF51182">
    <property type="entry name" value="RmlC-like cupins"/>
    <property type="match status" value="1"/>
</dbReference>
<keyword evidence="2" id="KW-0479">Metal-binding</keyword>
<dbReference type="AlphaFoldDB" id="A0A369KTJ9"/>
<accession>A0A369KTJ9</accession>
<gene>
    <name evidence="3" type="ORF">DCC88_01685</name>
</gene>
<name>A0A369KTJ9_9BACT</name>
<dbReference type="GO" id="GO:0016702">
    <property type="term" value="F:oxidoreductase activity, acting on single donors with incorporation of molecular oxygen, incorporation of two atoms of oxygen"/>
    <property type="evidence" value="ECO:0007669"/>
    <property type="project" value="InterPro"/>
</dbReference>
<dbReference type="InterPro" id="IPR010300">
    <property type="entry name" value="CDO_1"/>
</dbReference>
<evidence type="ECO:0000256" key="1">
    <source>
        <dbReference type="ARBA" id="ARBA00006622"/>
    </source>
</evidence>
<comment type="caution">
    <text evidence="3">The sequence shown here is derived from an EMBL/GenBank/DDBJ whole genome shotgun (WGS) entry which is preliminary data.</text>
</comment>
<dbReference type="CDD" id="cd10548">
    <property type="entry name" value="cupin_CDO"/>
    <property type="match status" value="1"/>
</dbReference>
<feature type="binding site" evidence="2">
    <location>
        <position position="80"/>
    </location>
    <ligand>
        <name>Fe cation</name>
        <dbReference type="ChEBI" id="CHEBI:24875"/>
        <note>catalytic</note>
    </ligand>
</feature>
<evidence type="ECO:0000256" key="2">
    <source>
        <dbReference type="PIRSR" id="PIRSR610300-51"/>
    </source>
</evidence>
<sequence length="197" mass="23015">MNNKILSIINCINIQKNICIKDIKKIFDSDEYRLNLDDVMPYLTDPCENPYNRKVIYNSDLYELILMTWKKEKYCLPHDHGISEGLAFVLNGNVKNVSLNLIDKTLNILEFKKGDSLLIHKNLIHAMKSIGTETLVTMHFYTPSISNMRVFDVKNKKQCIVNDSCGAWWPKDENQIIKFENFDKIMLIFSDLFIDEN</sequence>
<dbReference type="GO" id="GO:0005506">
    <property type="term" value="F:iron ion binding"/>
    <property type="evidence" value="ECO:0007669"/>
    <property type="project" value="InterPro"/>
</dbReference>
<evidence type="ECO:0000313" key="3">
    <source>
        <dbReference type="EMBL" id="RDB37088.1"/>
    </source>
</evidence>
<evidence type="ECO:0008006" key="5">
    <source>
        <dbReference type="Google" id="ProtNLM"/>
    </source>
</evidence>
<keyword evidence="2" id="KW-0408">Iron</keyword>
<organism evidence="3 4">
    <name type="scientific">Spirobacillus cienkowskii</name>
    <dbReference type="NCBI Taxonomy" id="495820"/>
    <lineage>
        <taxon>Bacteria</taxon>
        <taxon>Pseudomonadati</taxon>
        <taxon>Bdellovibrionota</taxon>
        <taxon>Oligoflexia</taxon>
        <taxon>Silvanigrellales</taxon>
        <taxon>Spirobacillus</taxon>
    </lineage>
</organism>
<feature type="binding site" evidence="2">
    <location>
        <position position="78"/>
    </location>
    <ligand>
        <name>Fe cation</name>
        <dbReference type="ChEBI" id="CHEBI:24875"/>
        <note>catalytic</note>
    </ligand>
</feature>
<evidence type="ECO:0000313" key="4">
    <source>
        <dbReference type="Proteomes" id="UP000253934"/>
    </source>
</evidence>
<dbReference type="InterPro" id="IPR011051">
    <property type="entry name" value="RmlC_Cupin_sf"/>
</dbReference>
<dbReference type="Pfam" id="PF05995">
    <property type="entry name" value="CDO_I"/>
    <property type="match status" value="1"/>
</dbReference>